<accession>A0A367X3T4</accession>
<name>A0A367X3T4_9PROT</name>
<protein>
    <submittedName>
        <fullName evidence="1">Uncharacterized protein</fullName>
    </submittedName>
</protein>
<organism evidence="1 2">
    <name type="scientific">Thalassospira profundimaris</name>
    <dbReference type="NCBI Taxonomy" id="502049"/>
    <lineage>
        <taxon>Bacteria</taxon>
        <taxon>Pseudomonadati</taxon>
        <taxon>Pseudomonadota</taxon>
        <taxon>Alphaproteobacteria</taxon>
        <taxon>Rhodospirillales</taxon>
        <taxon>Thalassospiraceae</taxon>
        <taxon>Thalassospira</taxon>
    </lineage>
</organism>
<reference evidence="1 2" key="1">
    <citation type="submission" date="2014-07" db="EMBL/GenBank/DDBJ databases">
        <title>Draft genome sequence of Thalassospira profundimaris S25-3-2.</title>
        <authorList>
            <person name="Lai Q."/>
            <person name="Shao Z."/>
        </authorList>
    </citation>
    <scope>NUCLEOTIDE SEQUENCE [LARGE SCALE GENOMIC DNA]</scope>
    <source>
        <strain evidence="1 2">S25-3-2</strain>
    </source>
</reference>
<dbReference type="AlphaFoldDB" id="A0A367X3T4"/>
<dbReference type="RefSeq" id="WP_258549158.1">
    <property type="nucleotide sequence ID" value="NZ_JPWH01000011.1"/>
</dbReference>
<gene>
    <name evidence="1" type="ORF">TH25_14870</name>
</gene>
<comment type="caution">
    <text evidence="1">The sequence shown here is derived from an EMBL/GenBank/DDBJ whole genome shotgun (WGS) entry which is preliminary data.</text>
</comment>
<evidence type="ECO:0000313" key="2">
    <source>
        <dbReference type="Proteomes" id="UP000252517"/>
    </source>
</evidence>
<sequence>MDLDVLSFGHPDPERAQKEALLRDVPQEDFIALYHATRTAARIARQSGDMERLYGLTRGLKTLQRISGERGFRLDPRS</sequence>
<evidence type="ECO:0000313" key="1">
    <source>
        <dbReference type="EMBL" id="RCK48336.1"/>
    </source>
</evidence>
<dbReference type="Proteomes" id="UP000252517">
    <property type="component" value="Unassembled WGS sequence"/>
</dbReference>
<dbReference type="EMBL" id="JPWH01000011">
    <property type="protein sequence ID" value="RCK48336.1"/>
    <property type="molecule type" value="Genomic_DNA"/>
</dbReference>
<proteinExistence type="predicted"/>